<dbReference type="PANTHER" id="PTHR46288:SF27">
    <property type="entry name" value="CYSTEINE_HISTIDINE-RICH C1 DOMAIN FAMILY PROTEIN"/>
    <property type="match status" value="1"/>
</dbReference>
<keyword evidence="1" id="KW-0677">Repeat</keyword>
<sequence>MEREVKHFSHPHLLQPSQVTESEEIHCSGCEQPLSGQAYSCTKPNCDYFFLHESCFNLPRQLCHRSHPHHPLSLLPFPAYPSGNFSCNACDQVGRAFVFHCATCQFDLHVKCAQEDGTFTTAVEVGAGVGDQWSALAAQQRRLQAARFQAEIIRDSSRAIADLAGSETPYYTTYVRRYY</sequence>
<evidence type="ECO:0000313" key="3">
    <source>
        <dbReference type="EMBL" id="GFZ02746.1"/>
    </source>
</evidence>
<dbReference type="Pfam" id="PF03107">
    <property type="entry name" value="C1_2"/>
    <property type="match status" value="2"/>
</dbReference>
<dbReference type="AlphaFoldDB" id="A0A7J0FVP1"/>
<feature type="domain" description="DC1" evidence="2">
    <location>
        <begin position="66"/>
        <end position="113"/>
    </location>
</feature>
<evidence type="ECO:0000313" key="4">
    <source>
        <dbReference type="Proteomes" id="UP000585474"/>
    </source>
</evidence>
<dbReference type="OrthoDB" id="1884766at2759"/>
<evidence type="ECO:0000256" key="1">
    <source>
        <dbReference type="ARBA" id="ARBA00022737"/>
    </source>
</evidence>
<feature type="domain" description="DC1" evidence="2">
    <location>
        <begin position="8"/>
        <end position="55"/>
    </location>
</feature>
<organism evidence="3 4">
    <name type="scientific">Actinidia rufa</name>
    <dbReference type="NCBI Taxonomy" id="165716"/>
    <lineage>
        <taxon>Eukaryota</taxon>
        <taxon>Viridiplantae</taxon>
        <taxon>Streptophyta</taxon>
        <taxon>Embryophyta</taxon>
        <taxon>Tracheophyta</taxon>
        <taxon>Spermatophyta</taxon>
        <taxon>Magnoliopsida</taxon>
        <taxon>eudicotyledons</taxon>
        <taxon>Gunneridae</taxon>
        <taxon>Pentapetalae</taxon>
        <taxon>asterids</taxon>
        <taxon>Ericales</taxon>
        <taxon>Actinidiaceae</taxon>
        <taxon>Actinidia</taxon>
    </lineage>
</organism>
<reference evidence="3 4" key="1">
    <citation type="submission" date="2019-07" db="EMBL/GenBank/DDBJ databases">
        <title>De Novo Assembly of kiwifruit Actinidia rufa.</title>
        <authorList>
            <person name="Sugita-Konishi S."/>
            <person name="Sato K."/>
            <person name="Mori E."/>
            <person name="Abe Y."/>
            <person name="Kisaki G."/>
            <person name="Hamano K."/>
            <person name="Suezawa K."/>
            <person name="Otani M."/>
            <person name="Fukuda T."/>
            <person name="Manabe T."/>
            <person name="Gomi K."/>
            <person name="Tabuchi M."/>
            <person name="Akimitsu K."/>
            <person name="Kataoka I."/>
        </authorList>
    </citation>
    <scope>NUCLEOTIDE SEQUENCE [LARGE SCALE GENOMIC DNA]</scope>
    <source>
        <strain evidence="4">cv. Fuchu</strain>
    </source>
</reference>
<dbReference type="InterPro" id="IPR004146">
    <property type="entry name" value="DC1"/>
</dbReference>
<name>A0A7J0FVP1_9ERIC</name>
<dbReference type="PANTHER" id="PTHR46288">
    <property type="entry name" value="PHORBOL-ESTER/DAG-TYPE DOMAIN-CONTAINING PROTEIN"/>
    <property type="match status" value="1"/>
</dbReference>
<evidence type="ECO:0000259" key="2">
    <source>
        <dbReference type="Pfam" id="PF03107"/>
    </source>
</evidence>
<dbReference type="SUPFAM" id="SSF57889">
    <property type="entry name" value="Cysteine-rich domain"/>
    <property type="match status" value="1"/>
</dbReference>
<dbReference type="InterPro" id="IPR046349">
    <property type="entry name" value="C1-like_sf"/>
</dbReference>
<proteinExistence type="predicted"/>
<dbReference type="EMBL" id="BJWL01000015">
    <property type="protein sequence ID" value="GFZ02746.1"/>
    <property type="molecule type" value="Genomic_DNA"/>
</dbReference>
<gene>
    <name evidence="3" type="ORF">Acr_15g0013540</name>
</gene>
<comment type="caution">
    <text evidence="3">The sequence shown here is derived from an EMBL/GenBank/DDBJ whole genome shotgun (WGS) entry which is preliminary data.</text>
</comment>
<keyword evidence="4" id="KW-1185">Reference proteome</keyword>
<dbReference type="Proteomes" id="UP000585474">
    <property type="component" value="Unassembled WGS sequence"/>
</dbReference>
<protein>
    <recommendedName>
        <fullName evidence="2">DC1 domain-containing protein</fullName>
    </recommendedName>
</protein>
<accession>A0A7J0FVP1</accession>